<evidence type="ECO:0000313" key="3">
    <source>
        <dbReference type="Proteomes" id="UP000236755"/>
    </source>
</evidence>
<dbReference type="AlphaFoldDB" id="A0A1H3Z0Z0"/>
<dbReference type="CDD" id="cd11378">
    <property type="entry name" value="DUF296"/>
    <property type="match status" value="1"/>
</dbReference>
<dbReference type="RefSeq" id="WP_092634640.1">
    <property type="nucleotide sequence ID" value="NZ_FNQT01000003.1"/>
</dbReference>
<evidence type="ECO:0000259" key="1">
    <source>
        <dbReference type="PROSITE" id="PS51742"/>
    </source>
</evidence>
<dbReference type="Proteomes" id="UP000236755">
    <property type="component" value="Unassembled WGS sequence"/>
</dbReference>
<proteinExistence type="predicted"/>
<feature type="domain" description="PPC" evidence="1">
    <location>
        <begin position="3"/>
        <end position="128"/>
    </location>
</feature>
<dbReference type="Gene3D" id="3.30.1330.80">
    <property type="entry name" value="Hypothetical protein, similar to alpha- acetolactate decarboxylase, domain 2"/>
    <property type="match status" value="1"/>
</dbReference>
<dbReference type="EMBL" id="FNQT01000003">
    <property type="protein sequence ID" value="SEA17409.1"/>
    <property type="molecule type" value="Genomic_DNA"/>
</dbReference>
<dbReference type="PROSITE" id="PS51742">
    <property type="entry name" value="PPC"/>
    <property type="match status" value="1"/>
</dbReference>
<gene>
    <name evidence="2" type="ORF">SAMN04488065_2074</name>
</gene>
<dbReference type="STRING" id="555874.SAMN04488065_2074"/>
<evidence type="ECO:0000313" key="2">
    <source>
        <dbReference type="EMBL" id="SEA17409.1"/>
    </source>
</evidence>
<reference evidence="2 3" key="1">
    <citation type="submission" date="2016-10" db="EMBL/GenBank/DDBJ databases">
        <authorList>
            <person name="de Groot N.N."/>
        </authorList>
    </citation>
    <scope>NUCLEOTIDE SEQUENCE [LARGE SCALE GENOMIC DNA]</scope>
    <source>
        <strain evidence="2 3">CGMCC 1.8712</strain>
    </source>
</reference>
<accession>A0A1H3Z0Z0</accession>
<dbReference type="SUPFAM" id="SSF117856">
    <property type="entry name" value="AF0104/ALDC/Ptd012-like"/>
    <property type="match status" value="1"/>
</dbReference>
<protein>
    <recommendedName>
        <fullName evidence="1">PPC domain-containing protein</fullName>
    </recommendedName>
</protein>
<dbReference type="InterPro" id="IPR005175">
    <property type="entry name" value="PPC_dom"/>
</dbReference>
<organism evidence="2 3">
    <name type="scientific">Haloplanus vescus</name>
    <dbReference type="NCBI Taxonomy" id="555874"/>
    <lineage>
        <taxon>Archaea</taxon>
        <taxon>Methanobacteriati</taxon>
        <taxon>Methanobacteriota</taxon>
        <taxon>Stenosarchaea group</taxon>
        <taxon>Halobacteria</taxon>
        <taxon>Halobacteriales</taxon>
        <taxon>Haloferacaceae</taxon>
        <taxon>Haloplanus</taxon>
    </lineage>
</organism>
<keyword evidence="3" id="KW-1185">Reference proteome</keyword>
<name>A0A1H3Z0Z0_9EURY</name>
<dbReference type="Pfam" id="PF03479">
    <property type="entry name" value="PCC"/>
    <property type="match status" value="1"/>
</dbReference>
<sequence>MDARELAVRAEYRVAIEDGDDWRAAIEHVADTEGVSAAWFSGTGTVRDADVWHYDPTADEHRAVRFDEPLTVATCVGDVSVDDGDAVARPYAVLTRPSGQAVGGYLNAATAVEGTIQLRSFEEGTNQS</sequence>
<dbReference type="OrthoDB" id="371648at2157"/>